<comment type="caution">
    <text evidence="3">The sequence shown here is derived from an EMBL/GenBank/DDBJ whole genome shotgun (WGS) entry which is preliminary data.</text>
</comment>
<dbReference type="PANTHER" id="PTHR24359">
    <property type="entry name" value="SERINE/THREONINE-PROTEIN KINASE SBK1"/>
    <property type="match status" value="1"/>
</dbReference>
<dbReference type="CDD" id="cd00180">
    <property type="entry name" value="PKc"/>
    <property type="match status" value="1"/>
</dbReference>
<name>A0A9P9DQR5_9PLEO</name>
<accession>A0A9P9DQR5</accession>
<keyword evidence="4" id="KW-1185">Reference proteome</keyword>
<dbReference type="SUPFAM" id="SSF53300">
    <property type="entry name" value="vWA-like"/>
    <property type="match status" value="1"/>
</dbReference>
<feature type="region of interest" description="Disordered" evidence="1">
    <location>
        <begin position="484"/>
        <end position="570"/>
    </location>
</feature>
<dbReference type="SMART" id="SM00220">
    <property type="entry name" value="S_TKc"/>
    <property type="match status" value="1"/>
</dbReference>
<dbReference type="Proteomes" id="UP000700596">
    <property type="component" value="Unassembled WGS sequence"/>
</dbReference>
<sequence length="1017" mass="116389">MQASQYHENVGNFLESLYREVVTGYSADGPQEFIPLSRPGDYLKKSRRMFRLLEEVAPQCTVSPQTVQNFYPQIFTILLQMGQGSYITKFVRNRCTDDNLPTLEGPALLKFFNNETMAREFEQRKWAICVPAFDSALLEDTYYNPDEILPITKRTKISDCGGSAIIYRIEIHPDHNRLRSRQKPESSNSFQPNTYALKVFRGSNAEIPYLKEYRAFKRIRDAQADIVGFLGAFRHGSSYNIILEYADGGDLENHFKSVIPPPTQVERRKVWNNLQRLLYAVIELQGHDRTGMEARCHRGFHQDIKPKNVLVMTCGNGCEYNRKFKLGDLNTCHFVDSNVPGEVQDADSHGTYAYAAPECYRTSELRNTRLPIDQSVDIFSLGCVWLESTVWIMRGYAALLHFRTQRAHEARNNNIGDAGEVFHRVSSLLPGVSDMCSQLQQEAQREGDSLTYSMIEMIKEMISITPRDRPSALLLRNKVEGLMRVSKTSPHTRSRGVHITRPNDRPSRSPSQEPQTPQYAQPSLPIRTTSSRSMPTFRKSSHDAPFSSPLINKSGSTFDNSTGVMQSASHGHISGINTDYGLVEEPGFIDSSSFSGSTPPRSNTVSHSFQPSGNFSPSSRTHPPKWSQSSVDYQYGMDSNDSRIQKDNRAITSGTQGQRTNSRMEHRRSSRESTTASMVEEQTTEQDDLHYSISMRNPGHPHPRNKPSRLSYTSSSYPRSPTFITMDEQDEGSEYDIGHQNYHRHEQQHRITPTRAGVEIPTCSRRELKQYIDDYKSEGSLRHFGSRRTRNARSLPYDHLLKRLDKRDHVFIFDNCNSMDPYWDEVVEQAKLLAYLVKRVDKNGLDLYATIAKDDDPNRHMCVKNTTDLVKHVARLKRSSSRDITQTLRQVLDPYLTSLRASHNSRTYLYDLYSRDVKPMTIYIFTDGIWTRDSDPSPLIKKAADTLEQTQHPYDQLGIQFIQWGDDPNGTQRLGNLDTLPLYQMEPTRDIVDTIHYDDDNIWKMLFGSIDKIFDGE</sequence>
<dbReference type="AlphaFoldDB" id="A0A9P9DQR5"/>
<dbReference type="OrthoDB" id="5986190at2759"/>
<organism evidence="3 4">
    <name type="scientific">Dendryphion nanum</name>
    <dbReference type="NCBI Taxonomy" id="256645"/>
    <lineage>
        <taxon>Eukaryota</taxon>
        <taxon>Fungi</taxon>
        <taxon>Dikarya</taxon>
        <taxon>Ascomycota</taxon>
        <taxon>Pezizomycotina</taxon>
        <taxon>Dothideomycetes</taxon>
        <taxon>Pleosporomycetidae</taxon>
        <taxon>Pleosporales</taxon>
        <taxon>Torulaceae</taxon>
        <taxon>Dendryphion</taxon>
    </lineage>
</organism>
<evidence type="ECO:0000259" key="2">
    <source>
        <dbReference type="PROSITE" id="PS50011"/>
    </source>
</evidence>
<feature type="compositionally biased region" description="Polar residues" evidence="1">
    <location>
        <begin position="508"/>
        <end position="534"/>
    </location>
</feature>
<dbReference type="EMBL" id="JAGMWT010000008">
    <property type="protein sequence ID" value="KAH7123563.1"/>
    <property type="molecule type" value="Genomic_DNA"/>
</dbReference>
<feature type="region of interest" description="Disordered" evidence="1">
    <location>
        <begin position="591"/>
        <end position="718"/>
    </location>
</feature>
<evidence type="ECO:0000256" key="1">
    <source>
        <dbReference type="SAM" id="MobiDB-lite"/>
    </source>
</evidence>
<feature type="compositionally biased region" description="Polar residues" evidence="1">
    <location>
        <begin position="650"/>
        <end position="661"/>
    </location>
</feature>
<dbReference type="InterPro" id="IPR036465">
    <property type="entry name" value="vWFA_dom_sf"/>
</dbReference>
<dbReference type="InterPro" id="IPR000719">
    <property type="entry name" value="Prot_kinase_dom"/>
</dbReference>
<evidence type="ECO:0000313" key="4">
    <source>
        <dbReference type="Proteomes" id="UP000700596"/>
    </source>
</evidence>
<feature type="compositionally biased region" description="Polar residues" evidence="1">
    <location>
        <begin position="549"/>
        <end position="569"/>
    </location>
</feature>
<reference evidence="3" key="1">
    <citation type="journal article" date="2021" name="Nat. Commun.">
        <title>Genetic determinants of endophytism in the Arabidopsis root mycobiome.</title>
        <authorList>
            <person name="Mesny F."/>
            <person name="Miyauchi S."/>
            <person name="Thiergart T."/>
            <person name="Pickel B."/>
            <person name="Atanasova L."/>
            <person name="Karlsson M."/>
            <person name="Huettel B."/>
            <person name="Barry K.W."/>
            <person name="Haridas S."/>
            <person name="Chen C."/>
            <person name="Bauer D."/>
            <person name="Andreopoulos W."/>
            <person name="Pangilinan J."/>
            <person name="LaButti K."/>
            <person name="Riley R."/>
            <person name="Lipzen A."/>
            <person name="Clum A."/>
            <person name="Drula E."/>
            <person name="Henrissat B."/>
            <person name="Kohler A."/>
            <person name="Grigoriev I.V."/>
            <person name="Martin F.M."/>
            <person name="Hacquard S."/>
        </authorList>
    </citation>
    <scope>NUCLEOTIDE SEQUENCE</scope>
    <source>
        <strain evidence="3">MPI-CAGE-CH-0243</strain>
    </source>
</reference>
<dbReference type="PANTHER" id="PTHR24359:SF1">
    <property type="entry name" value="INHIBITOR OF NUCLEAR FACTOR KAPPA-B KINASE EPSILON SUBUNIT HOMOLOG 1-RELATED"/>
    <property type="match status" value="1"/>
</dbReference>
<gene>
    <name evidence="3" type="ORF">B0J11DRAFT_315315</name>
</gene>
<feature type="compositionally biased region" description="Polar residues" evidence="1">
    <location>
        <begin position="603"/>
        <end position="632"/>
    </location>
</feature>
<dbReference type="InterPro" id="IPR011009">
    <property type="entry name" value="Kinase-like_dom_sf"/>
</dbReference>
<dbReference type="Gene3D" id="1.10.510.10">
    <property type="entry name" value="Transferase(Phosphotransferase) domain 1"/>
    <property type="match status" value="1"/>
</dbReference>
<dbReference type="SUPFAM" id="SSF56112">
    <property type="entry name" value="Protein kinase-like (PK-like)"/>
    <property type="match status" value="1"/>
</dbReference>
<feature type="compositionally biased region" description="Basic and acidic residues" evidence="1">
    <location>
        <begin position="640"/>
        <end position="649"/>
    </location>
</feature>
<dbReference type="Pfam" id="PF00069">
    <property type="entry name" value="Pkinase"/>
    <property type="match status" value="1"/>
</dbReference>
<feature type="compositionally biased region" description="Low complexity" evidence="1">
    <location>
        <begin position="708"/>
        <end position="718"/>
    </location>
</feature>
<proteinExistence type="predicted"/>
<dbReference type="PROSITE" id="PS50011">
    <property type="entry name" value="PROTEIN_KINASE_DOM"/>
    <property type="match status" value="1"/>
</dbReference>
<dbReference type="GO" id="GO:0005524">
    <property type="term" value="F:ATP binding"/>
    <property type="evidence" value="ECO:0007669"/>
    <property type="project" value="InterPro"/>
</dbReference>
<feature type="domain" description="Protein kinase" evidence="2">
    <location>
        <begin position="152"/>
        <end position="483"/>
    </location>
</feature>
<evidence type="ECO:0000313" key="3">
    <source>
        <dbReference type="EMBL" id="KAH7123563.1"/>
    </source>
</evidence>
<feature type="compositionally biased region" description="Low complexity" evidence="1">
    <location>
        <begin position="591"/>
        <end position="602"/>
    </location>
</feature>
<dbReference type="GO" id="GO:0004674">
    <property type="term" value="F:protein serine/threonine kinase activity"/>
    <property type="evidence" value="ECO:0007669"/>
    <property type="project" value="TreeGrafter"/>
</dbReference>
<protein>
    <recommendedName>
        <fullName evidence="2">Protein kinase domain-containing protein</fullName>
    </recommendedName>
</protein>